<keyword evidence="7 9" id="KW-0808">Transferase</keyword>
<comment type="PTM">
    <text evidence="9">Transiently phosphorylated on a His residue during the reaction cycle. Phosphorylation strongly increases the affinity for substrates and increases the rate of nicotinate D-ribonucleotide production. Dephosphorylation regenerates the low-affinity form of the enzyme, leading to product release.</text>
</comment>
<gene>
    <name evidence="13" type="ORF">CK503_09715</name>
</gene>
<keyword evidence="14" id="KW-1185">Reference proteome</keyword>
<dbReference type="Proteomes" id="UP000218831">
    <property type="component" value="Unassembled WGS sequence"/>
</dbReference>
<evidence type="ECO:0000256" key="1">
    <source>
        <dbReference type="ARBA" id="ARBA00004952"/>
    </source>
</evidence>
<dbReference type="SUPFAM" id="SSF51690">
    <property type="entry name" value="Nicotinate/Quinolinate PRTase C-terminal domain-like"/>
    <property type="match status" value="1"/>
</dbReference>
<reference evidence="13 14" key="1">
    <citation type="submission" date="2017-08" db="EMBL/GenBank/DDBJ databases">
        <title>Aliifodinibius alkalisoli sp. nov., isolated from saline alkaline soil.</title>
        <authorList>
            <person name="Liu D."/>
            <person name="Zhang G."/>
        </authorList>
    </citation>
    <scope>NUCLEOTIDE SEQUENCE [LARGE SCALE GENOMIC DNA]</scope>
    <source>
        <strain evidence="13 14">WN023</strain>
    </source>
</reference>
<accession>A0A2A2GB17</accession>
<dbReference type="NCBIfam" id="NF009131">
    <property type="entry name" value="PRK12484.1"/>
    <property type="match status" value="1"/>
</dbReference>
<dbReference type="InterPro" id="IPR013785">
    <property type="entry name" value="Aldolase_TIM"/>
</dbReference>
<dbReference type="GO" id="GO:0034355">
    <property type="term" value="P:NAD+ biosynthetic process via the salvage pathway"/>
    <property type="evidence" value="ECO:0007669"/>
    <property type="project" value="TreeGrafter"/>
</dbReference>
<comment type="caution">
    <text evidence="13">The sequence shown here is derived from an EMBL/GenBank/DDBJ whole genome shotgun (WGS) entry which is preliminary data.</text>
</comment>
<evidence type="ECO:0000259" key="10">
    <source>
        <dbReference type="Pfam" id="PF04095"/>
    </source>
</evidence>
<dbReference type="Gene3D" id="3.20.140.10">
    <property type="entry name" value="nicotinate phosphoribosyltransferase"/>
    <property type="match status" value="1"/>
</dbReference>
<dbReference type="CDD" id="cd01570">
    <property type="entry name" value="NAPRTase_A"/>
    <property type="match status" value="1"/>
</dbReference>
<protein>
    <recommendedName>
        <fullName evidence="3 9">Nicotinate phosphoribosyltransferase</fullName>
        <ecNumber evidence="3 9">6.3.4.21</ecNumber>
    </recommendedName>
</protein>
<keyword evidence="13" id="KW-0328">Glycosyltransferase</keyword>
<dbReference type="InterPro" id="IPR036068">
    <property type="entry name" value="Nicotinate_pribotase-like_C"/>
</dbReference>
<feature type="domain" description="Nicotinate/nicotinamide phosphoribosyltransferase" evidence="10">
    <location>
        <begin position="150"/>
        <end position="348"/>
    </location>
</feature>
<comment type="catalytic activity">
    <reaction evidence="8 9">
        <text>5-phospho-alpha-D-ribose 1-diphosphate + nicotinate + ATP + H2O = nicotinate beta-D-ribonucleotide + ADP + phosphate + diphosphate</text>
        <dbReference type="Rhea" id="RHEA:36163"/>
        <dbReference type="ChEBI" id="CHEBI:15377"/>
        <dbReference type="ChEBI" id="CHEBI:30616"/>
        <dbReference type="ChEBI" id="CHEBI:32544"/>
        <dbReference type="ChEBI" id="CHEBI:33019"/>
        <dbReference type="ChEBI" id="CHEBI:43474"/>
        <dbReference type="ChEBI" id="CHEBI:57502"/>
        <dbReference type="ChEBI" id="CHEBI:58017"/>
        <dbReference type="ChEBI" id="CHEBI:456216"/>
        <dbReference type="EC" id="6.3.4.21"/>
    </reaction>
</comment>
<evidence type="ECO:0000313" key="13">
    <source>
        <dbReference type="EMBL" id="PAU94039.1"/>
    </source>
</evidence>
<dbReference type="NCBIfam" id="TIGR01513">
    <property type="entry name" value="NAPRTase_put"/>
    <property type="match status" value="1"/>
</dbReference>
<dbReference type="EMBL" id="NSKE01000006">
    <property type="protein sequence ID" value="PAU94039.1"/>
    <property type="molecule type" value="Genomic_DNA"/>
</dbReference>
<feature type="domain" description="Nicotinate phosphoribosyltransferase C-terminal" evidence="12">
    <location>
        <begin position="352"/>
        <end position="456"/>
    </location>
</feature>
<evidence type="ECO:0000259" key="11">
    <source>
        <dbReference type="Pfam" id="PF17767"/>
    </source>
</evidence>
<organism evidence="13 14">
    <name type="scientific">Fodinibius salipaludis</name>
    <dbReference type="NCBI Taxonomy" id="2032627"/>
    <lineage>
        <taxon>Bacteria</taxon>
        <taxon>Pseudomonadati</taxon>
        <taxon>Balneolota</taxon>
        <taxon>Balneolia</taxon>
        <taxon>Balneolales</taxon>
        <taxon>Balneolaceae</taxon>
        <taxon>Fodinibius</taxon>
    </lineage>
</organism>
<proteinExistence type="inferred from homology"/>
<dbReference type="AlphaFoldDB" id="A0A2A2GB17"/>
<dbReference type="GO" id="GO:0004516">
    <property type="term" value="F:nicotinate phosphoribosyltransferase activity"/>
    <property type="evidence" value="ECO:0007669"/>
    <property type="project" value="UniProtKB-UniRule"/>
</dbReference>
<dbReference type="NCBIfam" id="NF006695">
    <property type="entry name" value="PRK09243.1-2"/>
    <property type="match status" value="1"/>
</dbReference>
<sequence>MLERPALYTDYYELTMAQGYLLAGRQDERASFDYFFRDIPFEGGYVIFAGIADLLKTLQNFRFHEDEIAYLANQGFHKEFLNYLRNFELTADIYAAKEGEIVFPREPIVRIEGSIIEAQILETLLLNFLNFESLIATKASRMKYAAGNRKVLDFGLRRAQGYGGIQASKAAYIGGVEATSNVYSSFRDNIPASGTMAHSWIQSFDDELTAFRKYAEYYPDDCILLVDTYDTLNIGVPNAIKVGKELEKRGHKLKGIRLDSGDLAYFSRQARKQLDEAGLEYVKIAASNQLDERLIKSLISQEAPIDLFGVGTRLVTGQNSPALDGVYKLASVNDEPKLKISENIEKITLPGRKKVIRYSGDDGTFYGDGIVLEDEENVETIYHPYYPAKHATVTTFNAEYLLSKVMQDGELTIDIPTPKESATYAKKRLAKLIPEHKRFDNPHIYKVGISKKLMDLRDNLTQKMKNKR</sequence>
<feature type="domain" description="Nicotinate phosphoribosyltransferase N-terminal" evidence="11">
    <location>
        <begin position="7"/>
        <end position="130"/>
    </location>
</feature>
<dbReference type="GO" id="GO:0005829">
    <property type="term" value="C:cytosol"/>
    <property type="evidence" value="ECO:0007669"/>
    <property type="project" value="TreeGrafter"/>
</dbReference>
<evidence type="ECO:0000256" key="5">
    <source>
        <dbReference type="ARBA" id="ARBA00022598"/>
    </source>
</evidence>
<keyword evidence="6 9" id="KW-0662">Pyridine nucleotide biosynthesis</keyword>
<evidence type="ECO:0000256" key="7">
    <source>
        <dbReference type="ARBA" id="ARBA00022679"/>
    </source>
</evidence>
<dbReference type="InterPro" id="IPR007229">
    <property type="entry name" value="Nic_PRibTrfase-Fam"/>
</dbReference>
<dbReference type="GO" id="GO:0047280">
    <property type="term" value="F:nicotinamide phosphoribosyltransferase activity"/>
    <property type="evidence" value="ECO:0007669"/>
    <property type="project" value="UniProtKB-ARBA"/>
</dbReference>
<evidence type="ECO:0000256" key="9">
    <source>
        <dbReference type="RuleBase" id="RU365100"/>
    </source>
</evidence>
<dbReference type="Pfam" id="PF04095">
    <property type="entry name" value="NAPRTase"/>
    <property type="match status" value="1"/>
</dbReference>
<comment type="similarity">
    <text evidence="2 9">Belongs to the NAPRTase family.</text>
</comment>
<evidence type="ECO:0000256" key="8">
    <source>
        <dbReference type="ARBA" id="ARBA00048668"/>
    </source>
</evidence>
<comment type="pathway">
    <text evidence="1 9">Cofactor biosynthesis; NAD(+) biosynthesis; nicotinate D-ribonucleotide from nicotinate: step 1/1.</text>
</comment>
<dbReference type="InterPro" id="IPR041525">
    <property type="entry name" value="N/Namide_PRibTrfase"/>
</dbReference>
<name>A0A2A2GB17_9BACT</name>
<dbReference type="PANTHER" id="PTHR11098">
    <property type="entry name" value="NICOTINATE PHOSPHORIBOSYLTRANSFERASE"/>
    <property type="match status" value="1"/>
</dbReference>
<dbReference type="InterPro" id="IPR041619">
    <property type="entry name" value="NAPRTase_C"/>
</dbReference>
<evidence type="ECO:0000259" key="12">
    <source>
        <dbReference type="Pfam" id="PF17956"/>
    </source>
</evidence>
<evidence type="ECO:0000313" key="14">
    <source>
        <dbReference type="Proteomes" id="UP000218831"/>
    </source>
</evidence>
<dbReference type="FunFam" id="3.20.20.70:FF:000076">
    <property type="entry name" value="Nicotinate phosphoribosyltransferase"/>
    <property type="match status" value="1"/>
</dbReference>
<keyword evidence="4" id="KW-0597">Phosphoprotein</keyword>
<dbReference type="InterPro" id="IPR006405">
    <property type="entry name" value="Nic_PRibTrfase_pncB"/>
</dbReference>
<evidence type="ECO:0000256" key="3">
    <source>
        <dbReference type="ARBA" id="ARBA00013236"/>
    </source>
</evidence>
<dbReference type="PIRSF" id="PIRSF000484">
    <property type="entry name" value="NAPRT"/>
    <property type="match status" value="1"/>
</dbReference>
<comment type="function">
    <text evidence="9">Catalyzes the first step in the biosynthesis of NAD from nicotinic acid, the ATP-dependent synthesis of beta-nicotinate D-ribonucleotide from nicotinate and 5-phospho-D-ribose 1-phosphate.</text>
</comment>
<keyword evidence="5 9" id="KW-0436">Ligase</keyword>
<dbReference type="Pfam" id="PF17767">
    <property type="entry name" value="NAPRTase_N"/>
    <property type="match status" value="1"/>
</dbReference>
<dbReference type="PANTHER" id="PTHR11098:SF1">
    <property type="entry name" value="NICOTINATE PHOSPHORIBOSYLTRANSFERASE"/>
    <property type="match status" value="1"/>
</dbReference>
<dbReference type="InterPro" id="IPR040727">
    <property type="entry name" value="NAPRTase_N"/>
</dbReference>
<dbReference type="EC" id="6.3.4.21" evidence="3 9"/>
<dbReference type="Pfam" id="PF17956">
    <property type="entry name" value="NAPRTase_C"/>
    <property type="match status" value="1"/>
</dbReference>
<evidence type="ECO:0000256" key="6">
    <source>
        <dbReference type="ARBA" id="ARBA00022642"/>
    </source>
</evidence>
<dbReference type="UniPathway" id="UPA00253">
    <property type="reaction ID" value="UER00457"/>
</dbReference>
<dbReference type="SUPFAM" id="SSF54675">
    <property type="entry name" value="Nicotinate/Quinolinate PRTase N-terminal domain-like"/>
    <property type="match status" value="1"/>
</dbReference>
<evidence type="ECO:0000256" key="2">
    <source>
        <dbReference type="ARBA" id="ARBA00010897"/>
    </source>
</evidence>
<dbReference type="OrthoDB" id="9770610at2"/>
<dbReference type="Gene3D" id="3.20.20.70">
    <property type="entry name" value="Aldolase class I"/>
    <property type="match status" value="1"/>
</dbReference>
<evidence type="ECO:0000256" key="4">
    <source>
        <dbReference type="ARBA" id="ARBA00022553"/>
    </source>
</evidence>